<name>A0ABY6V4P4_BIOOC</name>
<gene>
    <name evidence="2" type="ORF">CLO192961_LOCUS475660</name>
</gene>
<evidence type="ECO:0000313" key="3">
    <source>
        <dbReference type="Proteomes" id="UP000766486"/>
    </source>
</evidence>
<accession>A0ABY6V4P4</accession>
<keyword evidence="3" id="KW-1185">Reference proteome</keyword>
<dbReference type="Proteomes" id="UP000766486">
    <property type="component" value="Unassembled WGS sequence"/>
</dbReference>
<reference evidence="2 3" key="1">
    <citation type="submission" date="2019-06" db="EMBL/GenBank/DDBJ databases">
        <authorList>
            <person name="Broberg M."/>
        </authorList>
    </citation>
    <scope>NUCLEOTIDE SEQUENCE [LARGE SCALE GENOMIC DNA]</scope>
</reference>
<sequence length="195" mass="21540">MLRLFDNLARSGNMVRFSFTDFQACSIATTITLLAGVLERDATYESRVEFAMNCLHKMLEQGASSLSISVSDSPFGGSSSEKTGYKEWGEWLSKSVHASVNAEAHSTDDHISTADAAGSPHLEPWVQRPPNSNWGDEWNYDQAQRMSLSMNLGQTYQGGMPDLANSSLDDDFFSPYHNEQTFLLGLTGLDVLDLQ</sequence>
<feature type="region of interest" description="Disordered" evidence="1">
    <location>
        <begin position="103"/>
        <end position="136"/>
    </location>
</feature>
<evidence type="ECO:0008006" key="4">
    <source>
        <dbReference type="Google" id="ProtNLM"/>
    </source>
</evidence>
<dbReference type="EMBL" id="CABFNS010000995">
    <property type="protein sequence ID" value="VUC37514.1"/>
    <property type="molecule type" value="Genomic_DNA"/>
</dbReference>
<comment type="caution">
    <text evidence="2">The sequence shown here is derived from an EMBL/GenBank/DDBJ whole genome shotgun (WGS) entry which is preliminary data.</text>
</comment>
<evidence type="ECO:0000256" key="1">
    <source>
        <dbReference type="SAM" id="MobiDB-lite"/>
    </source>
</evidence>
<organism evidence="2 3">
    <name type="scientific">Bionectria ochroleuca</name>
    <name type="common">Gliocladium roseum</name>
    <dbReference type="NCBI Taxonomy" id="29856"/>
    <lineage>
        <taxon>Eukaryota</taxon>
        <taxon>Fungi</taxon>
        <taxon>Dikarya</taxon>
        <taxon>Ascomycota</taxon>
        <taxon>Pezizomycotina</taxon>
        <taxon>Sordariomycetes</taxon>
        <taxon>Hypocreomycetidae</taxon>
        <taxon>Hypocreales</taxon>
        <taxon>Bionectriaceae</taxon>
        <taxon>Clonostachys</taxon>
    </lineage>
</organism>
<evidence type="ECO:0000313" key="2">
    <source>
        <dbReference type="EMBL" id="VUC37514.1"/>
    </source>
</evidence>
<proteinExistence type="predicted"/>
<protein>
    <recommendedName>
        <fullName evidence="4">Transcription factor domain-containing protein</fullName>
    </recommendedName>
</protein>